<name>A0A220YL67_9CAUD</name>
<sequence>MTRMVKLVTLNIEEVPCTPAHEYHYGVSVENSVTYEGGVPEVMHVEVPCRITHFRKRTPREDIDTYLAIHPDVKEELAMFKTPDLVEGMLERHKAYETALRTSNAQLQDKLVALREYRNTVHTATWFQRLTWLFTGVPYEFRY</sequence>
<keyword evidence="2" id="KW-1185">Reference proteome</keyword>
<dbReference type="Proteomes" id="UP000222639">
    <property type="component" value="Segment"/>
</dbReference>
<accession>A0A220YL67</accession>
<organism evidence="1 2">
    <name type="scientific">Alteromonas phage vB_AspP-H4/4</name>
    <dbReference type="NCBI Taxonomy" id="2928692"/>
    <lineage>
        <taxon>Viruses</taxon>
        <taxon>Duplodnaviria</taxon>
        <taxon>Heunggongvirae</taxon>
        <taxon>Uroviricota</taxon>
        <taxon>Caudoviricetes</taxon>
        <taxon>Autographivirales</taxon>
        <taxon>Foturvirus</taxon>
        <taxon>Foturvirus H44</taxon>
    </lineage>
</organism>
<evidence type="ECO:0000313" key="2">
    <source>
        <dbReference type="Proteomes" id="UP000222639"/>
    </source>
</evidence>
<gene>
    <name evidence="1" type="ORF">vBAspPH44_26</name>
</gene>
<proteinExistence type="predicted"/>
<dbReference type="EMBL" id="MF278336">
    <property type="protein sequence ID" value="ASL24409.1"/>
    <property type="molecule type" value="Genomic_DNA"/>
</dbReference>
<reference evidence="2" key="1">
    <citation type="submission" date="2017-06" db="EMBL/GenBank/DDBJ databases">
        <title>Complete genome sequence of Alteromonas virus vB_AspP-H4/4.</title>
        <authorList>
            <person name="Kallies R."/>
        </authorList>
    </citation>
    <scope>NUCLEOTIDE SEQUENCE [LARGE SCALE GENOMIC DNA]</scope>
</reference>
<protein>
    <submittedName>
        <fullName evidence="1">Uncharacterized protein</fullName>
    </submittedName>
</protein>
<evidence type="ECO:0000313" key="1">
    <source>
        <dbReference type="EMBL" id="ASL24409.1"/>
    </source>
</evidence>